<keyword evidence="1 3" id="KW-0378">Hydrolase</keyword>
<dbReference type="Pfam" id="PF20434">
    <property type="entry name" value="BD-FAE"/>
    <property type="match status" value="1"/>
</dbReference>
<reference evidence="4" key="1">
    <citation type="submission" date="2016-10" db="EMBL/GenBank/DDBJ databases">
        <authorList>
            <person name="Varghese N."/>
            <person name="Submissions S."/>
        </authorList>
    </citation>
    <scope>NUCLEOTIDE SEQUENCE [LARGE SCALE GENOMIC DNA]</scope>
    <source>
        <strain evidence="4">DSM 24729</strain>
    </source>
</reference>
<dbReference type="InterPro" id="IPR029058">
    <property type="entry name" value="AB_hydrolase_fold"/>
</dbReference>
<accession>A0A1G7FF93</accession>
<dbReference type="PANTHER" id="PTHR48081">
    <property type="entry name" value="AB HYDROLASE SUPERFAMILY PROTEIN C4A8.06C"/>
    <property type="match status" value="1"/>
</dbReference>
<name>A0A1G7FF93_9FLAO</name>
<evidence type="ECO:0000313" key="4">
    <source>
        <dbReference type="Proteomes" id="UP000182114"/>
    </source>
</evidence>
<sequence length="335" mass="38348">MYLWFLKIIFSFKSNAKLGMNVYISLRHFKQMNTYFSTLLIFLFGLNTCFSQTRYKDDIFSDVRIRTLVYADTLKLDFYDVKKDREELKPLVIIVHGGGFVAGQRNGGDEKGLGRALAKKGYAVASIDYRLSQRKQSFGCDYRTSQKMRTYLETAADLNKSIWYLTNYYKSFNVDPNNVILVGSSAGAEMVLNAVIMKNHYLFKTIYYSDAKIKGIISFSGATLNNDYLTKENAVPMLFFHGKLDPKVPYALAAHHNCNERSDGYVLLDGPKIITQKLKELNESYSLYVDLEGGHNWAEWGYAYKDIITNFLYENVLHGVKIQTIETISPPPSKK</sequence>
<dbReference type="PANTHER" id="PTHR48081:SF33">
    <property type="entry name" value="KYNURENINE FORMAMIDASE"/>
    <property type="match status" value="1"/>
</dbReference>
<evidence type="ECO:0000313" key="3">
    <source>
        <dbReference type="EMBL" id="SDE74554.1"/>
    </source>
</evidence>
<evidence type="ECO:0000259" key="2">
    <source>
        <dbReference type="Pfam" id="PF20434"/>
    </source>
</evidence>
<protein>
    <submittedName>
        <fullName evidence="3">Alpha/beta hydrolase family protein</fullName>
    </submittedName>
</protein>
<dbReference type="InterPro" id="IPR049492">
    <property type="entry name" value="BD-FAE-like_dom"/>
</dbReference>
<dbReference type="Gene3D" id="3.40.50.1820">
    <property type="entry name" value="alpha/beta hydrolase"/>
    <property type="match status" value="1"/>
</dbReference>
<evidence type="ECO:0000256" key="1">
    <source>
        <dbReference type="ARBA" id="ARBA00022801"/>
    </source>
</evidence>
<feature type="domain" description="BD-FAE-like" evidence="2">
    <location>
        <begin position="76"/>
        <end position="223"/>
    </location>
</feature>
<dbReference type="GO" id="GO:0016787">
    <property type="term" value="F:hydrolase activity"/>
    <property type="evidence" value="ECO:0007669"/>
    <property type="project" value="UniProtKB-KW"/>
</dbReference>
<dbReference type="SUPFAM" id="SSF53474">
    <property type="entry name" value="alpha/beta-Hydrolases"/>
    <property type="match status" value="1"/>
</dbReference>
<proteinExistence type="predicted"/>
<dbReference type="InterPro" id="IPR050300">
    <property type="entry name" value="GDXG_lipolytic_enzyme"/>
</dbReference>
<gene>
    <name evidence="3" type="ORF">SAMN04487992_103223</name>
</gene>
<organism evidence="3 4">
    <name type="scientific">Cellulophaga baltica</name>
    <dbReference type="NCBI Taxonomy" id="76594"/>
    <lineage>
        <taxon>Bacteria</taxon>
        <taxon>Pseudomonadati</taxon>
        <taxon>Bacteroidota</taxon>
        <taxon>Flavobacteriia</taxon>
        <taxon>Flavobacteriales</taxon>
        <taxon>Flavobacteriaceae</taxon>
        <taxon>Cellulophaga</taxon>
    </lineage>
</organism>
<dbReference type="AlphaFoldDB" id="A0A1G7FF93"/>
<dbReference type="Proteomes" id="UP000182114">
    <property type="component" value="Unassembled WGS sequence"/>
</dbReference>
<keyword evidence="4" id="KW-1185">Reference proteome</keyword>
<dbReference type="EMBL" id="FNBD01000003">
    <property type="protein sequence ID" value="SDE74554.1"/>
    <property type="molecule type" value="Genomic_DNA"/>
</dbReference>
<dbReference type="eggNOG" id="COG0657">
    <property type="taxonomic scope" value="Bacteria"/>
</dbReference>